<organism evidence="2 3">
    <name type="scientific">Ceratopteris richardii</name>
    <name type="common">Triangle waterfern</name>
    <dbReference type="NCBI Taxonomy" id="49495"/>
    <lineage>
        <taxon>Eukaryota</taxon>
        <taxon>Viridiplantae</taxon>
        <taxon>Streptophyta</taxon>
        <taxon>Embryophyta</taxon>
        <taxon>Tracheophyta</taxon>
        <taxon>Polypodiopsida</taxon>
        <taxon>Polypodiidae</taxon>
        <taxon>Polypodiales</taxon>
        <taxon>Pteridineae</taxon>
        <taxon>Pteridaceae</taxon>
        <taxon>Parkerioideae</taxon>
        <taxon>Ceratopteris</taxon>
    </lineage>
</organism>
<keyword evidence="3" id="KW-1185">Reference proteome</keyword>
<evidence type="ECO:0000313" key="3">
    <source>
        <dbReference type="Proteomes" id="UP000825935"/>
    </source>
</evidence>
<comment type="caution">
    <text evidence="2">The sequence shown here is derived from an EMBL/GenBank/DDBJ whole genome shotgun (WGS) entry which is preliminary data.</text>
</comment>
<dbReference type="EMBL" id="CM035418">
    <property type="protein sequence ID" value="KAH7421683.1"/>
    <property type="molecule type" value="Genomic_DNA"/>
</dbReference>
<proteinExistence type="predicted"/>
<accession>A0A8T2TIN6</accession>
<sequence length="183" mass="19847">MGVPDFRTFSLEDFVLRSQERRCFNLDFSHIQSTPWLFLVAPSISASSLLPSPVTPLSSPLMDYPGSVSSSPREASPSLANHGGTSIKSHASKHESGKRKNDNSVDTATCNYLSGPLSPSGATQSPCLHNQILKVREQEEHFSKAAEISPSHFPASCIKDLCSSSLRQRSRLGLRSGSEGFVQ</sequence>
<evidence type="ECO:0000313" key="2">
    <source>
        <dbReference type="EMBL" id="KAH7421683.1"/>
    </source>
</evidence>
<evidence type="ECO:0000256" key="1">
    <source>
        <dbReference type="SAM" id="MobiDB-lite"/>
    </source>
</evidence>
<feature type="region of interest" description="Disordered" evidence="1">
    <location>
        <begin position="64"/>
        <end position="104"/>
    </location>
</feature>
<name>A0A8T2TIN6_CERRI</name>
<feature type="compositionally biased region" description="Basic and acidic residues" evidence="1">
    <location>
        <begin position="92"/>
        <end position="103"/>
    </location>
</feature>
<protein>
    <submittedName>
        <fullName evidence="2">Uncharacterized protein</fullName>
    </submittedName>
</protein>
<feature type="compositionally biased region" description="Low complexity" evidence="1">
    <location>
        <begin position="64"/>
        <end position="78"/>
    </location>
</feature>
<gene>
    <name evidence="2" type="ORF">KP509_13G071000</name>
</gene>
<dbReference type="Proteomes" id="UP000825935">
    <property type="component" value="Chromosome 13"/>
</dbReference>
<dbReference type="AlphaFoldDB" id="A0A8T2TIN6"/>
<reference evidence="2" key="1">
    <citation type="submission" date="2021-08" db="EMBL/GenBank/DDBJ databases">
        <title>WGS assembly of Ceratopteris richardii.</title>
        <authorList>
            <person name="Marchant D.B."/>
            <person name="Chen G."/>
            <person name="Jenkins J."/>
            <person name="Shu S."/>
            <person name="Leebens-Mack J."/>
            <person name="Grimwood J."/>
            <person name="Schmutz J."/>
            <person name="Soltis P."/>
            <person name="Soltis D."/>
            <person name="Chen Z.-H."/>
        </authorList>
    </citation>
    <scope>NUCLEOTIDE SEQUENCE</scope>
    <source>
        <strain evidence="2">Whitten #5841</strain>
        <tissue evidence="2">Leaf</tissue>
    </source>
</reference>